<evidence type="ECO:0000256" key="7">
    <source>
        <dbReference type="RuleBase" id="RU363032"/>
    </source>
</evidence>
<dbReference type="PANTHER" id="PTHR43163:SF6">
    <property type="entry name" value="DIPEPTIDE TRANSPORT SYSTEM PERMEASE PROTEIN DPPB-RELATED"/>
    <property type="match status" value="1"/>
</dbReference>
<keyword evidence="6 7" id="KW-0472">Membrane</keyword>
<feature type="transmembrane region" description="Helical" evidence="7">
    <location>
        <begin position="130"/>
        <end position="156"/>
    </location>
</feature>
<proteinExistence type="inferred from homology"/>
<reference evidence="9 10" key="1">
    <citation type="submission" date="2019-07" db="EMBL/GenBank/DDBJ databases">
        <title>Whole genome shotgun sequence of Oceanobacillus sojae NBRC 105379.</title>
        <authorList>
            <person name="Hosoyama A."/>
            <person name="Uohara A."/>
            <person name="Ohji S."/>
            <person name="Ichikawa N."/>
        </authorList>
    </citation>
    <scope>NUCLEOTIDE SEQUENCE [LARGE SCALE GENOMIC DNA]</scope>
    <source>
        <strain evidence="9 10">NBRC 105379</strain>
    </source>
</reference>
<evidence type="ECO:0000256" key="6">
    <source>
        <dbReference type="ARBA" id="ARBA00023136"/>
    </source>
</evidence>
<dbReference type="PROSITE" id="PS50928">
    <property type="entry name" value="ABC_TM1"/>
    <property type="match status" value="1"/>
</dbReference>
<comment type="similarity">
    <text evidence="7">Belongs to the binding-protein-dependent transport system permease family.</text>
</comment>
<dbReference type="Gene3D" id="1.10.3720.10">
    <property type="entry name" value="MetI-like"/>
    <property type="match status" value="1"/>
</dbReference>
<evidence type="ECO:0000313" key="9">
    <source>
        <dbReference type="EMBL" id="GEN88469.1"/>
    </source>
</evidence>
<keyword evidence="10" id="KW-1185">Reference proteome</keyword>
<dbReference type="STRING" id="582851.GCA_900162665_01981"/>
<feature type="transmembrane region" description="Helical" evidence="7">
    <location>
        <begin position="12"/>
        <end position="31"/>
    </location>
</feature>
<evidence type="ECO:0000256" key="5">
    <source>
        <dbReference type="ARBA" id="ARBA00022989"/>
    </source>
</evidence>
<protein>
    <submittedName>
        <fullName evidence="9">Glutathione ABC transporter permease</fullName>
    </submittedName>
</protein>
<dbReference type="RefSeq" id="WP_077602699.1">
    <property type="nucleotide sequence ID" value="NZ_BJYM01000013.1"/>
</dbReference>
<dbReference type="CDD" id="cd06261">
    <property type="entry name" value="TM_PBP2"/>
    <property type="match status" value="1"/>
</dbReference>
<dbReference type="EMBL" id="BJYM01000013">
    <property type="protein sequence ID" value="GEN88469.1"/>
    <property type="molecule type" value="Genomic_DNA"/>
</dbReference>
<evidence type="ECO:0000256" key="3">
    <source>
        <dbReference type="ARBA" id="ARBA00022475"/>
    </source>
</evidence>
<dbReference type="InterPro" id="IPR035906">
    <property type="entry name" value="MetI-like_sf"/>
</dbReference>
<dbReference type="InterPro" id="IPR045621">
    <property type="entry name" value="BPD_transp_1_N"/>
</dbReference>
<dbReference type="SUPFAM" id="SSF161098">
    <property type="entry name" value="MetI-like"/>
    <property type="match status" value="1"/>
</dbReference>
<evidence type="ECO:0000256" key="4">
    <source>
        <dbReference type="ARBA" id="ARBA00022692"/>
    </source>
</evidence>
<keyword evidence="4 7" id="KW-0812">Transmembrane</keyword>
<accession>A0A511ZM43</accession>
<evidence type="ECO:0000256" key="2">
    <source>
        <dbReference type="ARBA" id="ARBA00022448"/>
    </source>
</evidence>
<gene>
    <name evidence="9" type="ORF">OSO01_32080</name>
</gene>
<sequence>MLDFIVKRFFQGILVVFLVLTAVFFLMRLSGDPTTLFLPQDASREQIEAFQHQMGLDRPLYVQYGEFMGNAVQGDFGESLRTQQDALQSVLDRLPATFQLAAAALILALVIAIPLGVLSAYYRNSIFDRVAVGLTVIGQAIPTFWMGLLLIFLFAAQLKILPSGGAGTPIHMILPMLTLAFYSTARFTRFTRSAMLDVLQQDFIRTAKASGTPTFPLIMKYALKNSLIPIITLVALDLGELLGGAVITEIVFSWPGVGRLIEQALMTRDFPVVLAGVFIIALIYTVINFLADVIYAYVNPQIRVK</sequence>
<dbReference type="PANTHER" id="PTHR43163">
    <property type="entry name" value="DIPEPTIDE TRANSPORT SYSTEM PERMEASE PROTEIN DPPB-RELATED"/>
    <property type="match status" value="1"/>
</dbReference>
<keyword evidence="3" id="KW-1003">Cell membrane</keyword>
<name>A0A511ZM43_9BACI</name>
<evidence type="ECO:0000259" key="8">
    <source>
        <dbReference type="PROSITE" id="PS50928"/>
    </source>
</evidence>
<dbReference type="GO" id="GO:0055085">
    <property type="term" value="P:transmembrane transport"/>
    <property type="evidence" value="ECO:0007669"/>
    <property type="project" value="InterPro"/>
</dbReference>
<comment type="subcellular location">
    <subcellularLocation>
        <location evidence="1 7">Cell membrane</location>
        <topology evidence="1 7">Multi-pass membrane protein</topology>
    </subcellularLocation>
</comment>
<dbReference type="OrthoDB" id="9773683at2"/>
<feature type="transmembrane region" description="Helical" evidence="7">
    <location>
        <begin position="96"/>
        <end position="118"/>
    </location>
</feature>
<keyword evidence="5 7" id="KW-1133">Transmembrane helix</keyword>
<dbReference type="InterPro" id="IPR000515">
    <property type="entry name" value="MetI-like"/>
</dbReference>
<evidence type="ECO:0000313" key="10">
    <source>
        <dbReference type="Proteomes" id="UP000321558"/>
    </source>
</evidence>
<dbReference type="AlphaFoldDB" id="A0A511ZM43"/>
<keyword evidence="2 7" id="KW-0813">Transport</keyword>
<evidence type="ECO:0000256" key="1">
    <source>
        <dbReference type="ARBA" id="ARBA00004651"/>
    </source>
</evidence>
<comment type="caution">
    <text evidence="9">The sequence shown here is derived from an EMBL/GenBank/DDBJ whole genome shotgun (WGS) entry which is preliminary data.</text>
</comment>
<organism evidence="9 10">
    <name type="scientific">Oceanobacillus sojae</name>
    <dbReference type="NCBI Taxonomy" id="582851"/>
    <lineage>
        <taxon>Bacteria</taxon>
        <taxon>Bacillati</taxon>
        <taxon>Bacillota</taxon>
        <taxon>Bacilli</taxon>
        <taxon>Bacillales</taxon>
        <taxon>Bacillaceae</taxon>
        <taxon>Oceanobacillus</taxon>
    </lineage>
</organism>
<feature type="transmembrane region" description="Helical" evidence="7">
    <location>
        <begin position="168"/>
        <end position="185"/>
    </location>
</feature>
<dbReference type="Pfam" id="PF00528">
    <property type="entry name" value="BPD_transp_1"/>
    <property type="match status" value="1"/>
</dbReference>
<feature type="transmembrane region" description="Helical" evidence="7">
    <location>
        <begin position="227"/>
        <end position="252"/>
    </location>
</feature>
<dbReference type="Pfam" id="PF19300">
    <property type="entry name" value="BPD_transp_1_N"/>
    <property type="match status" value="1"/>
</dbReference>
<dbReference type="GO" id="GO:0005886">
    <property type="term" value="C:plasma membrane"/>
    <property type="evidence" value="ECO:0007669"/>
    <property type="project" value="UniProtKB-SubCell"/>
</dbReference>
<feature type="transmembrane region" description="Helical" evidence="7">
    <location>
        <begin position="272"/>
        <end position="298"/>
    </location>
</feature>
<feature type="domain" description="ABC transmembrane type-1" evidence="8">
    <location>
        <begin position="94"/>
        <end position="291"/>
    </location>
</feature>
<dbReference type="Proteomes" id="UP000321558">
    <property type="component" value="Unassembled WGS sequence"/>
</dbReference>